<dbReference type="RefSeq" id="WP_197930169.1">
    <property type="nucleotide sequence ID" value="NZ_CP065745.1"/>
</dbReference>
<evidence type="ECO:0000313" key="1">
    <source>
        <dbReference type="EMBL" id="QPR55912.1"/>
    </source>
</evidence>
<dbReference type="InterPro" id="IPR036634">
    <property type="entry name" value="PRD_sf"/>
</dbReference>
<evidence type="ECO:0000313" key="2">
    <source>
        <dbReference type="Proteomes" id="UP000595101"/>
    </source>
</evidence>
<protein>
    <recommendedName>
        <fullName evidence="3">PRD domain-containing protein</fullName>
    </recommendedName>
</protein>
<dbReference type="EMBL" id="CP065745">
    <property type="protein sequence ID" value="QPR55912.1"/>
    <property type="molecule type" value="Genomic_DNA"/>
</dbReference>
<dbReference type="AlphaFoldDB" id="A0A7T2UNV9"/>
<sequence>MIERLELLQSANVISNDALKACLVVMDGLRECFPVSDDNEQFQMMIVHLARAFDRIKSGAPIEQGMDPSLFAEVQEDPFFHEMDALNRKMLDAIDLATTPDSEKTFMLSNLLSLHYSCQENM</sequence>
<dbReference type="GeneID" id="60785074"/>
<dbReference type="SUPFAM" id="SSF63520">
    <property type="entry name" value="PTS-regulatory domain, PRD"/>
    <property type="match status" value="1"/>
</dbReference>
<organism evidence="1 2">
    <name type="scientific">Aeromonas allosaccharophila</name>
    <dbReference type="NCBI Taxonomy" id="656"/>
    <lineage>
        <taxon>Bacteria</taxon>
        <taxon>Pseudomonadati</taxon>
        <taxon>Pseudomonadota</taxon>
        <taxon>Gammaproteobacteria</taxon>
        <taxon>Aeromonadales</taxon>
        <taxon>Aeromonadaceae</taxon>
        <taxon>Aeromonas</taxon>
    </lineage>
</organism>
<accession>A0A7T2UNV9</accession>
<name>A0A7T2UNV9_9GAMM</name>
<gene>
    <name evidence="1" type="ORF">I6G90_05670</name>
</gene>
<evidence type="ECO:0008006" key="3">
    <source>
        <dbReference type="Google" id="ProtNLM"/>
    </source>
</evidence>
<reference evidence="1 2" key="1">
    <citation type="submission" date="2020-12" db="EMBL/GenBank/DDBJ databases">
        <title>FDA dAtabase for Regulatory Grade micrObial Sequences (FDA-ARGOS): Supporting development and validation of Infectious Disease Dx tests.</title>
        <authorList>
            <person name="Sproer C."/>
            <person name="Gronow S."/>
            <person name="Severitt S."/>
            <person name="Schroder I."/>
            <person name="Tallon L."/>
            <person name="Sadzewicz L."/>
            <person name="Zhao X."/>
            <person name="Boylan J."/>
            <person name="Ott S."/>
            <person name="Bowen H."/>
            <person name="Vavikolanu K."/>
            <person name="Mehta A."/>
            <person name="Aluvathingal J."/>
            <person name="Nadendla S."/>
            <person name="Lowell S."/>
            <person name="Myers T."/>
            <person name="Yan Y."/>
            <person name="Sichtig H."/>
        </authorList>
    </citation>
    <scope>NUCLEOTIDE SEQUENCE [LARGE SCALE GENOMIC DNA]</scope>
    <source>
        <strain evidence="1 2">FDAARGOS_933</strain>
    </source>
</reference>
<proteinExistence type="predicted"/>
<dbReference type="GO" id="GO:0006355">
    <property type="term" value="P:regulation of DNA-templated transcription"/>
    <property type="evidence" value="ECO:0007669"/>
    <property type="project" value="InterPro"/>
</dbReference>
<dbReference type="Gene3D" id="1.10.1790.10">
    <property type="entry name" value="PRD domain"/>
    <property type="match status" value="1"/>
</dbReference>
<dbReference type="KEGG" id="aall:I6G90_05670"/>
<dbReference type="Proteomes" id="UP000595101">
    <property type="component" value="Chromosome"/>
</dbReference>